<keyword evidence="2" id="KW-1185">Reference proteome</keyword>
<evidence type="ECO:0000313" key="1">
    <source>
        <dbReference type="EMBL" id="KAI8432996.1"/>
    </source>
</evidence>
<proteinExistence type="predicted"/>
<evidence type="ECO:0000313" key="2">
    <source>
        <dbReference type="Proteomes" id="UP001064048"/>
    </source>
</evidence>
<reference evidence="1 2" key="1">
    <citation type="journal article" date="2022" name="Genome Biol. Evol.">
        <title>The Spruce Budworm Genome: Reconstructing the Evolutionary History of Antifreeze Proteins.</title>
        <authorList>
            <person name="Beliveau C."/>
            <person name="Gagne P."/>
            <person name="Picq S."/>
            <person name="Vernygora O."/>
            <person name="Keeling C.I."/>
            <person name="Pinkney K."/>
            <person name="Doucet D."/>
            <person name="Wen F."/>
            <person name="Johnston J.S."/>
            <person name="Maaroufi H."/>
            <person name="Boyle B."/>
            <person name="Laroche J."/>
            <person name="Dewar K."/>
            <person name="Juretic N."/>
            <person name="Blackburn G."/>
            <person name="Nisole A."/>
            <person name="Brunet B."/>
            <person name="Brandao M."/>
            <person name="Lumley L."/>
            <person name="Duan J."/>
            <person name="Quan G."/>
            <person name="Lucarotti C.J."/>
            <person name="Roe A.D."/>
            <person name="Sperling F.A.H."/>
            <person name="Levesque R.C."/>
            <person name="Cusson M."/>
        </authorList>
    </citation>
    <scope>NUCLEOTIDE SEQUENCE [LARGE SCALE GENOMIC DNA]</scope>
    <source>
        <strain evidence="1">Glfc:IPQL:Cfum</strain>
    </source>
</reference>
<dbReference type="EMBL" id="CM046124">
    <property type="protein sequence ID" value="KAI8432996.1"/>
    <property type="molecule type" value="Genomic_DNA"/>
</dbReference>
<protein>
    <submittedName>
        <fullName evidence="1">Uncharacterized protein</fullName>
    </submittedName>
</protein>
<name>A0ACC0K999_CHOFU</name>
<dbReference type="Proteomes" id="UP001064048">
    <property type="component" value="Chromosome 24"/>
</dbReference>
<gene>
    <name evidence="1" type="ORF">MSG28_013878</name>
</gene>
<organism evidence="1 2">
    <name type="scientific">Choristoneura fumiferana</name>
    <name type="common">Spruce budworm moth</name>
    <name type="synonym">Archips fumiferana</name>
    <dbReference type="NCBI Taxonomy" id="7141"/>
    <lineage>
        <taxon>Eukaryota</taxon>
        <taxon>Metazoa</taxon>
        <taxon>Ecdysozoa</taxon>
        <taxon>Arthropoda</taxon>
        <taxon>Hexapoda</taxon>
        <taxon>Insecta</taxon>
        <taxon>Pterygota</taxon>
        <taxon>Neoptera</taxon>
        <taxon>Endopterygota</taxon>
        <taxon>Lepidoptera</taxon>
        <taxon>Glossata</taxon>
        <taxon>Ditrysia</taxon>
        <taxon>Tortricoidea</taxon>
        <taxon>Tortricidae</taxon>
        <taxon>Tortricinae</taxon>
        <taxon>Choristoneura</taxon>
    </lineage>
</organism>
<comment type="caution">
    <text evidence="1">The sequence shown here is derived from an EMBL/GenBank/DDBJ whole genome shotgun (WGS) entry which is preliminary data.</text>
</comment>
<accession>A0ACC0K999</accession>
<sequence length="518" mass="55179">MEIPTLFFMYTPIETDMSFYGYTDPVSSRGAGNMDELKMRAGEKIGALHEAARTAAGSSRSRVEDVVNHTVEALNKIREAFNEIWHHELIEEGRERIAAWTRDAAQRIREGTPPLSPVLLYEELVALLKDRVWRRSVVIFLCGVALGGGAGLCVGLRWAARAPAGPHARALLAQPDQGVMLVEDAVAAAAGAGEVLVRVQAFSVCPWDRATLRGRAAALRGLAAAAQPQLGRAFAGVILDVGCGVSELELGDEVWGCLSEWAGGAAAELLTIRSTRVSKRPRGLAADAAASLPFSGALALQALDRLRYDNYKGKRVIVCGAASGEGCALVQLLSGRGAHVSVLAPRRARQALHDLGAHELVELDSNSHATPSWAMLPQLGARAGPWDAVLACAGAAAPAGNLAPARGALKATAARNAVVDLRPNPLITDRLPLPLSIMFAASFYTLRILRWMVGCGRDTDFLEDKRRLTPGLAALAAMVDDGTLRPVLDKVYFPQDFESALAHACSDEALGTTVIRFP</sequence>